<dbReference type="CDD" id="cd00093">
    <property type="entry name" value="HTH_XRE"/>
    <property type="match status" value="1"/>
</dbReference>
<gene>
    <name evidence="4" type="ORF">NCI01_13860</name>
</gene>
<evidence type="ECO:0000256" key="2">
    <source>
        <dbReference type="ARBA" id="ARBA00022840"/>
    </source>
</evidence>
<dbReference type="PANTHER" id="PTHR16305">
    <property type="entry name" value="TESTICULAR SOLUBLE ADENYLYL CYCLASE"/>
    <property type="match status" value="1"/>
</dbReference>
<dbReference type="InterPro" id="IPR001387">
    <property type="entry name" value="Cro/C1-type_HTH"/>
</dbReference>
<evidence type="ECO:0000313" key="4">
    <source>
        <dbReference type="EMBL" id="MCP3422885.1"/>
    </source>
</evidence>
<dbReference type="Gene3D" id="1.25.40.10">
    <property type="entry name" value="Tetratricopeptide repeat domain"/>
    <property type="match status" value="1"/>
</dbReference>
<evidence type="ECO:0000259" key="3">
    <source>
        <dbReference type="Pfam" id="PF13191"/>
    </source>
</evidence>
<keyword evidence="1" id="KW-0547">Nucleotide-binding</keyword>
<dbReference type="InterPro" id="IPR041664">
    <property type="entry name" value="AAA_16"/>
</dbReference>
<dbReference type="SUPFAM" id="SSF48452">
    <property type="entry name" value="TPR-like"/>
    <property type="match status" value="1"/>
</dbReference>
<dbReference type="RefSeq" id="WP_254182073.1">
    <property type="nucleotide sequence ID" value="NZ_JANARS010000005.1"/>
</dbReference>
<dbReference type="Pfam" id="PF13191">
    <property type="entry name" value="AAA_16"/>
    <property type="match status" value="1"/>
</dbReference>
<organism evidence="4 5">
    <name type="scientific">Nocardioides pinisoli</name>
    <dbReference type="NCBI Taxonomy" id="2950279"/>
    <lineage>
        <taxon>Bacteria</taxon>
        <taxon>Bacillati</taxon>
        <taxon>Actinomycetota</taxon>
        <taxon>Actinomycetes</taxon>
        <taxon>Propionibacteriales</taxon>
        <taxon>Nocardioidaceae</taxon>
        <taxon>Nocardioides</taxon>
    </lineage>
</organism>
<name>A0ABT1KYN6_9ACTN</name>
<dbReference type="SUPFAM" id="SSF52540">
    <property type="entry name" value="P-loop containing nucleoside triphosphate hydrolases"/>
    <property type="match status" value="1"/>
</dbReference>
<evidence type="ECO:0000256" key="1">
    <source>
        <dbReference type="ARBA" id="ARBA00022741"/>
    </source>
</evidence>
<protein>
    <submittedName>
        <fullName evidence="4">AAA family ATPase</fullName>
    </submittedName>
</protein>
<sequence length="976" mass="106215">MGALPSPDLPPGAHHDLVRGLHDLHHRAGWPSLRTLARLTGVSHTTVSKAFSSGALPPWGTVELLVEALGGRRSEFHALWLAASSTDEAPAPSPEIAGRRTELAVVRDHLAGRGGLLVVTGEAGIGKSTLVHAAAARTDTHVAVGRCLPFSTDVPLMPVVELLRSIHDPDGGRWVDLALSGCPGYARGALARLLPELGRDAPSTDDVDFAQQHLYAAVAAVLAGLAASRPLALVVEDLHVSDDTTLDLLEYVLSRDRDVPVTVTWRLDDPTVPRRRSDWLGRVQALPGVRTVDLGPLTLEETHDQLRLAGWPDVTPDRARRIHARSRGHPLFTAQLAVQGDDPTLPPLLADLLDRRLGDLTPEQDRVTTALGVADRPLDVELLARATGLDEDTVLVALRQLAGRHLVSVGATDMVRLAHPLLADAARRRLLPGEVRRLHRTFARLLGHGGADAAVVAEHWRLSGDTSEEARWRAAAARQARRRTDPRSEAEHWLRVLELGRQHVVAPEGVVTAWLCAFDALQLSGRLEACAALVDHEQPDVDALPDEQAARVLRRAAQVAWLVGDDPEAAVALAGRALDLLAGHPVSAGLVHLLDQRANALMGLARYDEATQDLQAALDACAELDDGALYLQTAATLGWHVGHLGDLAAALDLFRRARSRVRGTAGPWREAYLAMMHTDVLLQHHRPPQEVEEAARRALDLGREWQLDFHLLTMVKANVVEAYLDAGRTSDAAARMAEVPRSQSYDDWPGQWASARLAIVQGRPEDARRTMHGLVKLGGSTRNRLNRAVWEAMALLWQEEPEQAWAVLHDPLEAFLDSRGIVDYWLAYLVLARAVADMCTRPGRRTRDPTAPRALAALEDLRRRARLDPLDPRRSSAGVAAGATWDVELVRARGTDTVDQWSRAATAWGHLGRPHSAAYCRWRAAQVALREGQGVVAERLLRRAAADAREHVPLSRVITETSAGQTARRRSTGGTG</sequence>
<dbReference type="PANTHER" id="PTHR16305:SF28">
    <property type="entry name" value="GUANYLATE CYCLASE DOMAIN-CONTAINING PROTEIN"/>
    <property type="match status" value="1"/>
</dbReference>
<keyword evidence="5" id="KW-1185">Reference proteome</keyword>
<dbReference type="EMBL" id="JANARS010000005">
    <property type="protein sequence ID" value="MCP3422885.1"/>
    <property type="molecule type" value="Genomic_DNA"/>
</dbReference>
<keyword evidence="2" id="KW-0067">ATP-binding</keyword>
<dbReference type="InterPro" id="IPR011990">
    <property type="entry name" value="TPR-like_helical_dom_sf"/>
</dbReference>
<evidence type="ECO:0000313" key="5">
    <source>
        <dbReference type="Proteomes" id="UP001204524"/>
    </source>
</evidence>
<reference evidence="4 5" key="1">
    <citation type="submission" date="2022-06" db="EMBL/GenBank/DDBJ databases">
        <authorList>
            <person name="So Y."/>
        </authorList>
    </citation>
    <scope>NUCLEOTIDE SEQUENCE [LARGE SCALE GENOMIC DNA]</scope>
    <source>
        <strain evidence="4 5">STR3</strain>
    </source>
</reference>
<feature type="domain" description="Orc1-like AAA ATPase" evidence="3">
    <location>
        <begin position="96"/>
        <end position="261"/>
    </location>
</feature>
<dbReference type="Proteomes" id="UP001204524">
    <property type="component" value="Unassembled WGS sequence"/>
</dbReference>
<comment type="caution">
    <text evidence="4">The sequence shown here is derived from an EMBL/GenBank/DDBJ whole genome shotgun (WGS) entry which is preliminary data.</text>
</comment>
<accession>A0ABT1KYN6</accession>
<dbReference type="InterPro" id="IPR027417">
    <property type="entry name" value="P-loop_NTPase"/>
</dbReference>
<proteinExistence type="predicted"/>